<proteinExistence type="predicted"/>
<organism evidence="1 2">
    <name type="scientific">Venustampulla echinocandica</name>
    <dbReference type="NCBI Taxonomy" id="2656787"/>
    <lineage>
        <taxon>Eukaryota</taxon>
        <taxon>Fungi</taxon>
        <taxon>Dikarya</taxon>
        <taxon>Ascomycota</taxon>
        <taxon>Pezizomycotina</taxon>
        <taxon>Leotiomycetes</taxon>
        <taxon>Helotiales</taxon>
        <taxon>Pleuroascaceae</taxon>
        <taxon>Venustampulla</taxon>
    </lineage>
</organism>
<gene>
    <name evidence="1" type="ORF">BP5553_05830</name>
</gene>
<dbReference type="GeneID" id="43598679"/>
<protein>
    <submittedName>
        <fullName evidence="1">Uncharacterized protein</fullName>
    </submittedName>
</protein>
<dbReference type="Proteomes" id="UP000254866">
    <property type="component" value="Unassembled WGS sequence"/>
</dbReference>
<dbReference type="RefSeq" id="XP_031869134.1">
    <property type="nucleotide sequence ID" value="XM_032014453.1"/>
</dbReference>
<dbReference type="EMBL" id="NPIC01000004">
    <property type="protein sequence ID" value="RDL36478.1"/>
    <property type="molecule type" value="Genomic_DNA"/>
</dbReference>
<evidence type="ECO:0000313" key="2">
    <source>
        <dbReference type="Proteomes" id="UP000254866"/>
    </source>
</evidence>
<sequence length="100" mass="11238">MEVAVMDRRVRLCGRTRNRAWAVGRYVERALVDPVGFAGAVQEIVQYAMRQARREAYLGLGHPIETNLSPYPDNISGNRFAALEGRRLVVENNCQLAAVH</sequence>
<keyword evidence="2" id="KW-1185">Reference proteome</keyword>
<comment type="caution">
    <text evidence="1">The sequence shown here is derived from an EMBL/GenBank/DDBJ whole genome shotgun (WGS) entry which is preliminary data.</text>
</comment>
<reference evidence="1 2" key="1">
    <citation type="journal article" date="2018" name="IMA Fungus">
        <title>IMA Genome-F 9: Draft genome sequence of Annulohypoxylon stygium, Aspergillus mulundensis, Berkeleyomyces basicola (syn. Thielaviopsis basicola), Ceratocystis smalleyi, two Cercospora beticola strains, Coleophoma cylindrospora, Fusarium fracticaudum, Phialophora cf. hyalina, and Morchella septimelata.</title>
        <authorList>
            <person name="Wingfield B.D."/>
            <person name="Bills G.F."/>
            <person name="Dong Y."/>
            <person name="Huang W."/>
            <person name="Nel W.J."/>
            <person name="Swalarsk-Parry B.S."/>
            <person name="Vaghefi N."/>
            <person name="Wilken P.M."/>
            <person name="An Z."/>
            <person name="de Beer Z.W."/>
            <person name="De Vos L."/>
            <person name="Chen L."/>
            <person name="Duong T.A."/>
            <person name="Gao Y."/>
            <person name="Hammerbacher A."/>
            <person name="Kikkert J.R."/>
            <person name="Li Y."/>
            <person name="Li H."/>
            <person name="Li K."/>
            <person name="Li Q."/>
            <person name="Liu X."/>
            <person name="Ma X."/>
            <person name="Naidoo K."/>
            <person name="Pethybridge S.J."/>
            <person name="Sun J."/>
            <person name="Steenkamp E.T."/>
            <person name="van der Nest M.A."/>
            <person name="van Wyk S."/>
            <person name="Wingfield M.J."/>
            <person name="Xiong C."/>
            <person name="Yue Q."/>
            <person name="Zhang X."/>
        </authorList>
    </citation>
    <scope>NUCLEOTIDE SEQUENCE [LARGE SCALE GENOMIC DNA]</scope>
    <source>
        <strain evidence="1 2">BP 5553</strain>
    </source>
</reference>
<accession>A0A370TLT1</accession>
<dbReference type="AlphaFoldDB" id="A0A370TLT1"/>
<evidence type="ECO:0000313" key="1">
    <source>
        <dbReference type="EMBL" id="RDL36478.1"/>
    </source>
</evidence>
<name>A0A370TLT1_9HELO</name>